<name>A0A3S1IT61_9CYAN</name>
<dbReference type="SMART" id="SM00563">
    <property type="entry name" value="PlsC"/>
    <property type="match status" value="1"/>
</dbReference>
<proteinExistence type="predicted"/>
<dbReference type="RefSeq" id="WP_127084317.1">
    <property type="nucleotide sequence ID" value="NZ_RSCL01000017.1"/>
</dbReference>
<comment type="caution">
    <text evidence="2">The sequence shown here is derived from an EMBL/GenBank/DDBJ whole genome shotgun (WGS) entry which is preliminary data.</text>
</comment>
<keyword evidence="2" id="KW-0012">Acyltransferase</keyword>
<evidence type="ECO:0000313" key="3">
    <source>
        <dbReference type="Proteomes" id="UP000271624"/>
    </source>
</evidence>
<sequence>MQVKTVQPPLQFIPPVFNTSVLNTSQKVLPFWLRYHRKISHIQANDVERLAKLYHQFQSGKTRFLIAFRHPTLDDPACLHYLLAHILPQEAHKHDIPLRHPTHAHFIYERGIPLWAGSFAGWFFSRIGATPIHRGKIDLVGLRSARDLFANGSLPMAAAPEGTLNGCSERMNCLEPGVAQLGFWCKSDLLKKGEFEQVVILPVGIKYYYVQPNWEALSMLISQLETDCGLTIVREPTRLKTKQSRDKVLTSRLIRLSYNILSMLEDFYTRFYHQPLPEVGSLNERLHAVQNAALNTAERYFGLRPLGTFIERRHRIEQAAWDWIYREDIDKKQVLPAVENGIANHIVEMTNIHLWHMRLAESFWGLLTDYVQEKPTFERFAESTLLLWNVVNNLKGGKAKQPYLGQRWVEITIGEEISVCQRWDEYCSNRRQAVNNLTQYLQKALESIISPTYPNPQKVSLVS</sequence>
<dbReference type="SUPFAM" id="SSF69593">
    <property type="entry name" value="Glycerol-3-phosphate (1)-acyltransferase"/>
    <property type="match status" value="1"/>
</dbReference>
<reference evidence="2" key="1">
    <citation type="submission" date="2018-12" db="EMBL/GenBank/DDBJ databases">
        <authorList>
            <person name="Will S."/>
            <person name="Neumann-Schaal M."/>
            <person name="Henke P."/>
        </authorList>
    </citation>
    <scope>NUCLEOTIDE SEQUENCE</scope>
    <source>
        <strain evidence="2">PCC 7102</strain>
    </source>
</reference>
<dbReference type="OrthoDB" id="524611at2"/>
<gene>
    <name evidence="2" type="ORF">DSM106972_060880</name>
</gene>
<protein>
    <submittedName>
        <fullName evidence="2">Glycerol acyltransferase</fullName>
    </submittedName>
</protein>
<evidence type="ECO:0000313" key="2">
    <source>
        <dbReference type="EMBL" id="RUT02013.1"/>
    </source>
</evidence>
<feature type="domain" description="Phospholipid/glycerol acyltransferase" evidence="1">
    <location>
        <begin position="64"/>
        <end position="208"/>
    </location>
</feature>
<keyword evidence="2" id="KW-0808">Transferase</keyword>
<dbReference type="AlphaFoldDB" id="A0A3S1IT61"/>
<organism evidence="2 3">
    <name type="scientific">Dulcicalothrix desertica PCC 7102</name>
    <dbReference type="NCBI Taxonomy" id="232991"/>
    <lineage>
        <taxon>Bacteria</taxon>
        <taxon>Bacillati</taxon>
        <taxon>Cyanobacteriota</taxon>
        <taxon>Cyanophyceae</taxon>
        <taxon>Nostocales</taxon>
        <taxon>Calotrichaceae</taxon>
        <taxon>Dulcicalothrix</taxon>
    </lineage>
</organism>
<dbReference type="InterPro" id="IPR002123">
    <property type="entry name" value="Plipid/glycerol_acylTrfase"/>
</dbReference>
<dbReference type="EMBL" id="RSCL01000017">
    <property type="protein sequence ID" value="RUT02013.1"/>
    <property type="molecule type" value="Genomic_DNA"/>
</dbReference>
<dbReference type="Proteomes" id="UP000271624">
    <property type="component" value="Unassembled WGS sequence"/>
</dbReference>
<evidence type="ECO:0000259" key="1">
    <source>
        <dbReference type="SMART" id="SM00563"/>
    </source>
</evidence>
<accession>A0A3S1IT61</accession>
<dbReference type="GO" id="GO:0016746">
    <property type="term" value="F:acyltransferase activity"/>
    <property type="evidence" value="ECO:0007669"/>
    <property type="project" value="UniProtKB-KW"/>
</dbReference>
<reference evidence="2" key="2">
    <citation type="journal article" date="2019" name="Genome Biol. Evol.">
        <title>Day and night: Metabolic profiles and evolutionary relationships of six axenic non-marine cyanobacteria.</title>
        <authorList>
            <person name="Will S.E."/>
            <person name="Henke P."/>
            <person name="Boedeker C."/>
            <person name="Huang S."/>
            <person name="Brinkmann H."/>
            <person name="Rohde M."/>
            <person name="Jarek M."/>
            <person name="Friedl T."/>
            <person name="Seufert S."/>
            <person name="Schumacher M."/>
            <person name="Overmann J."/>
            <person name="Neumann-Schaal M."/>
            <person name="Petersen J."/>
        </authorList>
    </citation>
    <scope>NUCLEOTIDE SEQUENCE [LARGE SCALE GENOMIC DNA]</scope>
    <source>
        <strain evidence="2">PCC 7102</strain>
    </source>
</reference>
<keyword evidence="3" id="KW-1185">Reference proteome</keyword>